<feature type="region of interest" description="Disordered" evidence="1">
    <location>
        <begin position="331"/>
        <end position="359"/>
    </location>
</feature>
<evidence type="ECO:0000313" key="3">
    <source>
        <dbReference type="Proteomes" id="UP000034680"/>
    </source>
</evidence>
<feature type="compositionally biased region" description="Polar residues" evidence="1">
    <location>
        <begin position="19"/>
        <end position="33"/>
    </location>
</feature>
<reference evidence="2 3" key="2">
    <citation type="submission" date="2015-05" db="EMBL/GenBank/DDBJ databases">
        <authorList>
            <person name="Morales-Cruz A."/>
            <person name="Amrine K.C."/>
            <person name="Cantu D."/>
        </authorList>
    </citation>
    <scope>NUCLEOTIDE SEQUENCE [LARGE SCALE GENOMIC DNA]</scope>
    <source>
        <strain evidence="2">DA912</strain>
    </source>
</reference>
<organism evidence="2 3">
    <name type="scientific">Diaporthe ampelina</name>
    <dbReference type="NCBI Taxonomy" id="1214573"/>
    <lineage>
        <taxon>Eukaryota</taxon>
        <taxon>Fungi</taxon>
        <taxon>Dikarya</taxon>
        <taxon>Ascomycota</taxon>
        <taxon>Pezizomycotina</taxon>
        <taxon>Sordariomycetes</taxon>
        <taxon>Sordariomycetidae</taxon>
        <taxon>Diaporthales</taxon>
        <taxon>Diaporthaceae</taxon>
        <taxon>Diaporthe</taxon>
    </lineage>
</organism>
<dbReference type="EMBL" id="LCUC01000586">
    <property type="protein sequence ID" value="KKY29881.1"/>
    <property type="molecule type" value="Genomic_DNA"/>
</dbReference>
<dbReference type="OrthoDB" id="8864979at2759"/>
<sequence>MPPGRPPKRSRPSHPYSAPSPTSNPEVSLNADTSAHHSIQASSPSHPSTSFVSAGDDDQRHPSTPFLNTTFSTHRLSPLYIGSQSLTQNRIHTLSHRLRDFLVGDVVRGVEVGLDRPVDDGAMSRAGVLEAVAIAWVTLDSLIGPCPGQKWQLDGWEGDPTPAVGDSGHDQAGDVSGLSPSTGAWASPGKMRGLQISLQYEHAECAALLLPSIKDAATSEDVTTTANKITSAPDTLLNFANSRPEKDGPGFLNLPLLLMRMPVPLKAAIIGFLSRTFDCRVSSLSIGTRSLVRALETWTGELGPDTTVTFAKDVVLTLGFYAPTVMQCRRRRQPQPQYQQQHLSQDERTEGEELDAQPASGTALGVKSIDVIIPSEDIRRFIIAGKACEVGNNTPPNQIRDKRKTASAEYRDPYGEVKRRKLGGDKDEEGWAWRQRPAASRHSDSRFCSGLPQPFVEALAQYMQQHLALDMFHPAVRISKIACGGFVLSEGRVKIFGVPPSVDADHGVPDARQRAIWGVLSGLLEKARVKPPHEKLREMLA</sequence>
<dbReference type="Pfam" id="PF13092">
    <property type="entry name" value="CENP-L"/>
    <property type="match status" value="1"/>
</dbReference>
<evidence type="ECO:0000256" key="1">
    <source>
        <dbReference type="SAM" id="MobiDB-lite"/>
    </source>
</evidence>
<feature type="compositionally biased region" description="Low complexity" evidence="1">
    <location>
        <begin position="36"/>
        <end position="54"/>
    </location>
</feature>
<dbReference type="InterPro" id="IPR025204">
    <property type="entry name" value="CENP-L"/>
</dbReference>
<gene>
    <name evidence="2" type="ORF">UCDDA912_g10194</name>
</gene>
<feature type="compositionally biased region" description="Basic residues" evidence="1">
    <location>
        <begin position="1"/>
        <end position="12"/>
    </location>
</feature>
<protein>
    <submittedName>
        <fullName evidence="2">Putative siroheme synthase</fullName>
    </submittedName>
</protein>
<dbReference type="Proteomes" id="UP000034680">
    <property type="component" value="Unassembled WGS sequence"/>
</dbReference>
<proteinExistence type="predicted"/>
<reference evidence="2 3" key="1">
    <citation type="submission" date="2015-05" db="EMBL/GenBank/DDBJ databases">
        <title>Distinctive expansion of gene families associated with plant cell wall degradation and secondary metabolism in the genomes of grapevine trunk pathogens.</title>
        <authorList>
            <person name="Lawrence D.P."/>
            <person name="Travadon R."/>
            <person name="Rolshausen P.E."/>
            <person name="Baumgartner K."/>
        </authorList>
    </citation>
    <scope>NUCLEOTIDE SEQUENCE [LARGE SCALE GENOMIC DNA]</scope>
    <source>
        <strain evidence="2">DA912</strain>
    </source>
</reference>
<evidence type="ECO:0000313" key="2">
    <source>
        <dbReference type="EMBL" id="KKY29881.1"/>
    </source>
</evidence>
<accession>A0A0G2F6N6</accession>
<dbReference type="AlphaFoldDB" id="A0A0G2F6N6"/>
<feature type="region of interest" description="Disordered" evidence="1">
    <location>
        <begin position="1"/>
        <end position="69"/>
    </location>
</feature>
<name>A0A0G2F6N6_9PEZI</name>
<comment type="caution">
    <text evidence="2">The sequence shown here is derived from an EMBL/GenBank/DDBJ whole genome shotgun (WGS) entry which is preliminary data.</text>
</comment>
<feature type="region of interest" description="Disordered" evidence="1">
    <location>
        <begin position="158"/>
        <end position="182"/>
    </location>
</feature>
<keyword evidence="3" id="KW-1185">Reference proteome</keyword>